<keyword evidence="6" id="KW-0677">Repeat</keyword>
<feature type="chain" id="PRO_5034162467" description="Macrophage colony-stimulating factor 1 receptor" evidence="29">
    <location>
        <begin position="20"/>
        <end position="1161"/>
    </location>
</feature>
<keyword evidence="9 22" id="KW-0067">ATP-binding</keyword>
<dbReference type="SUPFAM" id="SSF48726">
    <property type="entry name" value="Immunoglobulin"/>
    <property type="match status" value="5"/>
</dbReference>
<feature type="binding site" evidence="23">
    <location>
        <position position="786"/>
    </location>
    <ligand>
        <name>Mg(2+)</name>
        <dbReference type="ChEBI" id="CHEBI:18420"/>
    </ligand>
</feature>
<evidence type="ECO:0000256" key="26">
    <source>
        <dbReference type="PROSITE-ProRule" id="PRU10141"/>
    </source>
</evidence>
<dbReference type="InterPro" id="IPR020635">
    <property type="entry name" value="Tyr_kinase_cat_dom"/>
</dbReference>
<dbReference type="PANTHER" id="PTHR24416">
    <property type="entry name" value="TYROSINE-PROTEIN KINASE RECEPTOR"/>
    <property type="match status" value="1"/>
</dbReference>
<keyword evidence="16" id="KW-0393">Immunoglobulin domain</keyword>
<dbReference type="FunFam" id="2.60.40.10:FF:001160">
    <property type="entry name" value="Macrophage colony-stimulating factor 1 receptor"/>
    <property type="match status" value="1"/>
</dbReference>
<evidence type="ECO:0000256" key="5">
    <source>
        <dbReference type="ARBA" id="ARBA00022692"/>
    </source>
</evidence>
<dbReference type="CDD" id="cd00096">
    <property type="entry name" value="Ig"/>
    <property type="match status" value="1"/>
</dbReference>
<dbReference type="Gene3D" id="1.10.510.10">
    <property type="entry name" value="Transferase(Phosphotransferase) domain 1"/>
    <property type="match status" value="1"/>
</dbReference>
<dbReference type="GO" id="GO:0048513">
    <property type="term" value="P:animal organ development"/>
    <property type="evidence" value="ECO:0007669"/>
    <property type="project" value="UniProtKB-ARBA"/>
</dbReference>
<evidence type="ECO:0000256" key="25">
    <source>
        <dbReference type="PIRSR" id="PIRSR500947-52"/>
    </source>
</evidence>
<dbReference type="InterPro" id="IPR013151">
    <property type="entry name" value="Immunoglobulin_dom"/>
</dbReference>
<accession>A0A8D0SZI3</accession>
<keyword evidence="5 28" id="KW-0812">Transmembrane</keyword>
<dbReference type="FunFam" id="2.60.40.10:FF:001169">
    <property type="entry name" value="Macrophage colony-stimulating factor 1 receptor"/>
    <property type="match status" value="1"/>
</dbReference>
<dbReference type="InterPro" id="IPR050122">
    <property type="entry name" value="RTK"/>
</dbReference>
<evidence type="ECO:0000256" key="9">
    <source>
        <dbReference type="ARBA" id="ARBA00022840"/>
    </source>
</evidence>
<evidence type="ECO:0000256" key="19">
    <source>
        <dbReference type="ARBA" id="ARBA00077514"/>
    </source>
</evidence>
<evidence type="ECO:0000256" key="4">
    <source>
        <dbReference type="ARBA" id="ARBA00022679"/>
    </source>
</evidence>
<dbReference type="GO" id="GO:0008283">
    <property type="term" value="P:cell population proliferation"/>
    <property type="evidence" value="ECO:0007669"/>
    <property type="project" value="UniProtKB-ARBA"/>
</dbReference>
<dbReference type="PROSITE" id="PS50011">
    <property type="entry name" value="PROTEIN_KINASE_DOM"/>
    <property type="match status" value="1"/>
</dbReference>
<dbReference type="InterPro" id="IPR011009">
    <property type="entry name" value="Kinase-like_dom_sf"/>
</dbReference>
<dbReference type="InterPro" id="IPR017441">
    <property type="entry name" value="Protein_kinase_ATP_BS"/>
</dbReference>
<keyword evidence="23" id="KW-0460">Magnesium</keyword>
<feature type="domain" description="Protein kinase" evidence="30">
    <location>
        <begin position="584"/>
        <end position="913"/>
    </location>
</feature>
<dbReference type="Gene3D" id="2.60.40.10">
    <property type="entry name" value="Immunoglobulins"/>
    <property type="match status" value="5"/>
</dbReference>
<evidence type="ECO:0000256" key="24">
    <source>
        <dbReference type="PIRSR" id="PIRSR500947-51"/>
    </source>
</evidence>
<feature type="disulfide bond" evidence="25">
    <location>
        <begin position="229"/>
        <end position="283"/>
    </location>
</feature>
<feature type="compositionally biased region" description="Low complexity" evidence="27">
    <location>
        <begin position="966"/>
        <end position="979"/>
    </location>
</feature>
<dbReference type="FunFam" id="1.10.510.10:FF:000177">
    <property type="entry name" value="Mast/stem cell growth factor receptor"/>
    <property type="match status" value="1"/>
</dbReference>
<dbReference type="PANTHER" id="PTHR24416:SF47">
    <property type="entry name" value="MACROPHAGE COLONY-STIMULATING FACTOR 1 RECEPTOR"/>
    <property type="match status" value="1"/>
</dbReference>
<dbReference type="AlphaFoldDB" id="A0A8D0SZI3"/>
<evidence type="ECO:0000256" key="21">
    <source>
        <dbReference type="PIRSR" id="PIRSR000615-1"/>
    </source>
</evidence>
<evidence type="ECO:0000256" key="11">
    <source>
        <dbReference type="ARBA" id="ARBA00023136"/>
    </source>
</evidence>
<dbReference type="SMART" id="SM00409">
    <property type="entry name" value="IG"/>
    <property type="match status" value="5"/>
</dbReference>
<keyword evidence="14" id="KW-0675">Receptor</keyword>
<dbReference type="GO" id="GO:0019955">
    <property type="term" value="F:cytokine binding"/>
    <property type="evidence" value="ECO:0007669"/>
    <property type="project" value="InterPro"/>
</dbReference>
<dbReference type="InterPro" id="IPR001245">
    <property type="entry name" value="Ser-Thr/Tyr_kinase_cat_dom"/>
</dbReference>
<evidence type="ECO:0000256" key="17">
    <source>
        <dbReference type="ARBA" id="ARBA00051243"/>
    </source>
</evidence>
<evidence type="ECO:0000313" key="32">
    <source>
        <dbReference type="Ensembl" id="ENSSSCP00025038575.1"/>
    </source>
</evidence>
<dbReference type="FunFam" id="2.60.40.10:FF:001101">
    <property type="entry name" value="Macrophage colony-stimulating factor 1 receptor"/>
    <property type="match status" value="1"/>
</dbReference>
<evidence type="ECO:0000256" key="27">
    <source>
        <dbReference type="SAM" id="MobiDB-lite"/>
    </source>
</evidence>
<feature type="transmembrane region" description="Helical" evidence="28">
    <location>
        <begin position="516"/>
        <end position="540"/>
    </location>
</feature>
<dbReference type="InterPro" id="IPR013783">
    <property type="entry name" value="Ig-like_fold"/>
</dbReference>
<feature type="binding site" evidence="23">
    <location>
        <position position="563"/>
    </location>
    <ligand>
        <name>Mg(2+)</name>
        <dbReference type="ChEBI" id="CHEBI:18420"/>
    </ligand>
</feature>
<keyword evidence="15" id="KW-0325">Glycoprotein</keyword>
<dbReference type="InterPro" id="IPR008266">
    <property type="entry name" value="Tyr_kinase_AS"/>
</dbReference>
<keyword evidence="8" id="KW-0418">Kinase</keyword>
<feature type="binding site" evidence="23">
    <location>
        <position position="799"/>
    </location>
    <ligand>
        <name>Mg(2+)</name>
        <dbReference type="ChEBI" id="CHEBI:18420"/>
    </ligand>
</feature>
<feature type="domain" description="Ig-like" evidence="31">
    <location>
        <begin position="405"/>
        <end position="506"/>
    </location>
</feature>
<evidence type="ECO:0000256" key="14">
    <source>
        <dbReference type="ARBA" id="ARBA00023170"/>
    </source>
</evidence>
<dbReference type="Pfam" id="PF00047">
    <property type="entry name" value="ig"/>
    <property type="match status" value="1"/>
</dbReference>
<dbReference type="GO" id="GO:0009653">
    <property type="term" value="P:anatomical structure morphogenesis"/>
    <property type="evidence" value="ECO:0007669"/>
    <property type="project" value="UniProtKB-ARBA"/>
</dbReference>
<dbReference type="SUPFAM" id="SSF56112">
    <property type="entry name" value="Protein kinase-like (PK-like)"/>
    <property type="match status" value="1"/>
</dbReference>
<dbReference type="GO" id="GO:0008284">
    <property type="term" value="P:positive regulation of cell population proliferation"/>
    <property type="evidence" value="ECO:0007669"/>
    <property type="project" value="UniProtKB-ARBA"/>
</dbReference>
<evidence type="ECO:0000256" key="12">
    <source>
        <dbReference type="ARBA" id="ARBA00023137"/>
    </source>
</evidence>
<evidence type="ECO:0000256" key="23">
    <source>
        <dbReference type="PIRSR" id="PIRSR000615-3"/>
    </source>
</evidence>
<gene>
    <name evidence="32" type="primary">CSF1R</name>
</gene>
<evidence type="ECO:0000256" key="1">
    <source>
        <dbReference type="ARBA" id="ARBA00004251"/>
    </source>
</evidence>
<organism evidence="32 33">
    <name type="scientific">Sus scrofa</name>
    <name type="common">Pig</name>
    <dbReference type="NCBI Taxonomy" id="9823"/>
    <lineage>
        <taxon>Eukaryota</taxon>
        <taxon>Metazoa</taxon>
        <taxon>Chordata</taxon>
        <taxon>Craniata</taxon>
        <taxon>Vertebrata</taxon>
        <taxon>Euteleostomi</taxon>
        <taxon>Mammalia</taxon>
        <taxon>Eutheria</taxon>
        <taxon>Laurasiatheria</taxon>
        <taxon>Artiodactyla</taxon>
        <taxon>Suina</taxon>
        <taxon>Suidae</taxon>
        <taxon>Sus</taxon>
    </lineage>
</organism>
<feature type="binding site" evidence="22">
    <location>
        <position position="785"/>
    </location>
    <ligand>
        <name>ATP</name>
        <dbReference type="ChEBI" id="CHEBI:30616"/>
    </ligand>
</feature>
<dbReference type="SMART" id="SM00408">
    <property type="entry name" value="IGc2"/>
    <property type="match status" value="3"/>
</dbReference>
<dbReference type="InterPro" id="IPR003598">
    <property type="entry name" value="Ig_sub2"/>
</dbReference>
<dbReference type="InterPro" id="IPR030658">
    <property type="entry name" value="CSF-1_receptor"/>
</dbReference>
<dbReference type="GO" id="GO:0022604">
    <property type="term" value="P:regulation of cell morphogenesis"/>
    <property type="evidence" value="ECO:0007669"/>
    <property type="project" value="UniProtKB-ARBA"/>
</dbReference>
<evidence type="ECO:0000256" key="18">
    <source>
        <dbReference type="ARBA" id="ARBA00073697"/>
    </source>
</evidence>
<dbReference type="InterPro" id="IPR000719">
    <property type="entry name" value="Prot_kinase_dom"/>
</dbReference>
<feature type="binding site" evidence="22">
    <location>
        <begin position="591"/>
        <end position="598"/>
    </location>
    <ligand>
        <name>ATP</name>
        <dbReference type="ChEBI" id="CHEBI:30616"/>
    </ligand>
</feature>
<dbReference type="PROSITE" id="PS00109">
    <property type="entry name" value="PROTEIN_KINASE_TYR"/>
    <property type="match status" value="1"/>
</dbReference>
<evidence type="ECO:0000256" key="7">
    <source>
        <dbReference type="ARBA" id="ARBA00022741"/>
    </source>
</evidence>
<dbReference type="InterPro" id="IPR003599">
    <property type="entry name" value="Ig_sub"/>
</dbReference>
<sequence length="1161" mass="126272">MGLGTLLLLLAVTAWPGQGVPVIEPSGPELVVEPGAAVTLRCVSNVSVEWDGPISRSWTLDPDAPSSALTTNNATFQNTGTYRCTELGDPLGGSATIHLYVKDHRRPWRVLAPEVTVLEGQDARLPCLLTDPALAGGVSLALLRRLSVLPGRAVLRQTNYSFSPWHGFTIHKAKFIEGQDYACTVLVDGRVVWSSVRLNVQKVIPGPPTLTLKPTELVRIRGEAAQIVCSATDVDVHFEVFLHRGDTKLAISQQSDFHDNRYQKVLTLDLDPVGFQDAGNYTCMATNARGTHATSMVFRVVEGAYLTLTSEQSLRQEVAVGEKLDLKVQVEAYPSLQSFNWTYQGPFSDQQPELSFETSKDTYRYASTLTLPRLKPSEAGRYSFLARNARGEGVLTFELTLLYPPEVRITWSLVNGSRALVCQASGYPQPNVTWVWCGGHTDRCEGAGVLVQEALGPEVLSQEPFHKATVQRLLAVGTLERNRTYECRARNSLGNSSHAFQPVSVAAQVHSPDEPLFTPVLVACVSIMALLLLLLLLLLYKYKQKPKYQVRWKIIESFAGNSYTFIDPTQLPYSEKWEFPRNKLQFGKTLGAGAFGKVVEATAFGLGQEDAVLKVAVKMLKSTAHADEKEALMSELKIMSHLGPHENTVNLLGACTHGGPVLVITEYCCYGDLLNFLRRKAEAMLGPGLNPGQSPEPGPGYKNIPLEKKYTRRDSGFSSQGVDAYVEMRPVSTSSSNDSFSEQDLDKEDGRPLELCDLLRFSSQVAQGMAFLASKNCIHRDVAARNVLLTSGHVAKIGDFGLARDIMNDSNYIVKGNARLPVKWMAPESIFDCVYTVQSDVWSYGILLWEIFSLGLNPYPGILVNSKFYKLVKDGYQMAQPAFAPKNIYSIMQACWALEPTRRPTFQQICSLLQEQSHGDQRARVSAGGAGWAAGCMQQAGLGRVHLDDPRPRAPRTTATCRAAAAAAASPRRGAPASTWPAASRGMRPSPCCNPTPTNSAEGVAYPPPWTGYHGQSTDSALGLSLNSLAQLPKLRNVGSRRSGDPTSRTWAVTASQGLGPSLPTPAPTPPLFSAGPRVCYTNWERTQLPLSLSPPSGSTPSPVSTARDWVCASELPGAAHTHGEESTAPGALARGGHLPRGSRLVCRAARLEESHRPGGL</sequence>
<proteinExistence type="predicted"/>
<dbReference type="FunFam" id="2.60.40.10:FF:001088">
    <property type="entry name" value="Macrophage colony-stimulating factor 1 receptor"/>
    <property type="match status" value="1"/>
</dbReference>
<dbReference type="EC" id="2.7.10.1" evidence="2"/>
<comment type="subcellular location">
    <subcellularLocation>
        <location evidence="1">Cell membrane</location>
        <topology evidence="1">Single-pass type I membrane protein</topology>
    </subcellularLocation>
</comment>
<dbReference type="GO" id="GO:1905521">
    <property type="term" value="P:regulation of macrophage migration"/>
    <property type="evidence" value="ECO:0007669"/>
    <property type="project" value="UniProtKB-ARBA"/>
</dbReference>
<keyword evidence="12" id="KW-0829">Tyrosine-protein kinase</keyword>
<dbReference type="GO" id="GO:0004714">
    <property type="term" value="F:transmembrane receptor protein tyrosine kinase activity"/>
    <property type="evidence" value="ECO:0007669"/>
    <property type="project" value="UniProtKB-EC"/>
</dbReference>
<evidence type="ECO:0000256" key="10">
    <source>
        <dbReference type="ARBA" id="ARBA00022989"/>
    </source>
</evidence>
<dbReference type="Pfam" id="PF07679">
    <property type="entry name" value="I-set"/>
    <property type="match status" value="1"/>
</dbReference>
<evidence type="ECO:0000313" key="33">
    <source>
        <dbReference type="Proteomes" id="UP000694727"/>
    </source>
</evidence>
<comment type="catalytic activity">
    <reaction evidence="17">
        <text>L-tyrosyl-[protein] + ATP = O-phospho-L-tyrosyl-[protein] + ADP + H(+)</text>
        <dbReference type="Rhea" id="RHEA:10596"/>
        <dbReference type="Rhea" id="RHEA-COMP:10136"/>
        <dbReference type="Rhea" id="RHEA-COMP:20101"/>
        <dbReference type="ChEBI" id="CHEBI:15378"/>
        <dbReference type="ChEBI" id="CHEBI:30616"/>
        <dbReference type="ChEBI" id="CHEBI:46858"/>
        <dbReference type="ChEBI" id="CHEBI:61978"/>
        <dbReference type="ChEBI" id="CHEBI:456216"/>
        <dbReference type="EC" id="2.7.10.1"/>
    </reaction>
</comment>
<dbReference type="GO" id="GO:0002573">
    <property type="term" value="P:myeloid leukocyte differentiation"/>
    <property type="evidence" value="ECO:0007669"/>
    <property type="project" value="UniProtKB-ARBA"/>
</dbReference>
<feature type="binding site" evidence="22 26">
    <location>
        <position position="618"/>
    </location>
    <ligand>
        <name>ATP</name>
        <dbReference type="ChEBI" id="CHEBI:30616"/>
    </ligand>
</feature>
<feature type="disulfide bond" evidence="25">
    <location>
        <begin position="127"/>
        <end position="183"/>
    </location>
</feature>
<evidence type="ECO:0000256" key="13">
    <source>
        <dbReference type="ARBA" id="ARBA00023157"/>
    </source>
</evidence>
<dbReference type="SMART" id="SM00219">
    <property type="entry name" value="TyrKc"/>
    <property type="match status" value="1"/>
</dbReference>
<evidence type="ECO:0000256" key="20">
    <source>
        <dbReference type="ARBA" id="ARBA00077528"/>
    </source>
</evidence>
<dbReference type="GO" id="GO:0010604">
    <property type="term" value="P:positive regulation of macromolecule metabolic process"/>
    <property type="evidence" value="ECO:0007669"/>
    <property type="project" value="UniProtKB-ARBA"/>
</dbReference>
<evidence type="ECO:0000256" key="15">
    <source>
        <dbReference type="ARBA" id="ARBA00023180"/>
    </source>
</evidence>
<name>A0A8D0SZI3_PIG</name>
<dbReference type="Ensembl" id="ENSSSCT00025088326.1">
    <property type="protein sequence ID" value="ENSSSCP00025038575.1"/>
    <property type="gene ID" value="ENSSSCG00025064220.1"/>
</dbReference>
<keyword evidence="23" id="KW-0479">Metal-binding</keyword>
<dbReference type="GO" id="GO:0046872">
    <property type="term" value="F:metal ion binding"/>
    <property type="evidence" value="ECO:0007669"/>
    <property type="project" value="UniProtKB-KW"/>
</dbReference>
<dbReference type="PIRSF" id="PIRSF500947">
    <property type="entry name" value="CSF-1_receptor"/>
    <property type="match status" value="1"/>
</dbReference>
<dbReference type="GO" id="GO:0005524">
    <property type="term" value="F:ATP binding"/>
    <property type="evidence" value="ECO:0007669"/>
    <property type="project" value="UniProtKB-UniRule"/>
</dbReference>
<keyword evidence="13 25" id="KW-1015">Disulfide bond</keyword>
<evidence type="ECO:0000256" key="22">
    <source>
        <dbReference type="PIRSR" id="PIRSR000615-2"/>
    </source>
</evidence>
<dbReference type="InterPro" id="IPR036179">
    <property type="entry name" value="Ig-like_dom_sf"/>
</dbReference>
<evidence type="ECO:0000256" key="8">
    <source>
        <dbReference type="ARBA" id="ARBA00022777"/>
    </source>
</evidence>
<dbReference type="GO" id="GO:0019221">
    <property type="term" value="P:cytokine-mediated signaling pathway"/>
    <property type="evidence" value="ECO:0007669"/>
    <property type="project" value="InterPro"/>
</dbReference>
<dbReference type="InterPro" id="IPR013098">
    <property type="entry name" value="Ig_I-set"/>
</dbReference>
<feature type="region of interest" description="Disordered" evidence="27">
    <location>
        <begin position="966"/>
        <end position="1000"/>
    </location>
</feature>
<protein>
    <recommendedName>
        <fullName evidence="18">Macrophage colony-stimulating factor 1 receptor</fullName>
        <ecNumber evidence="2">2.7.10.1</ecNumber>
    </recommendedName>
    <alternativeName>
        <fullName evidence="20">CSF-1 receptor</fullName>
    </alternativeName>
    <alternativeName>
        <fullName evidence="19">Proto-oncogene c-Fms</fullName>
    </alternativeName>
</protein>
<feature type="domain" description="Ig-like" evidence="31">
    <location>
        <begin position="304"/>
        <end position="400"/>
    </location>
</feature>
<dbReference type="PROSITE" id="PS00107">
    <property type="entry name" value="PROTEIN_KINASE_ATP"/>
    <property type="match status" value="1"/>
</dbReference>
<evidence type="ECO:0000259" key="31">
    <source>
        <dbReference type="PROSITE" id="PS50835"/>
    </source>
</evidence>
<reference evidence="32" key="1">
    <citation type="submission" date="2025-08" db="UniProtKB">
        <authorList>
            <consortium name="Ensembl"/>
        </authorList>
    </citation>
    <scope>IDENTIFICATION</scope>
</reference>
<feature type="active site" description="Proton acceptor" evidence="21">
    <location>
        <position position="781"/>
    </location>
</feature>
<dbReference type="FunFam" id="3.30.200.20:FF:000025">
    <property type="entry name" value="Platelet-derived growth factor receptor alpha"/>
    <property type="match status" value="1"/>
</dbReference>
<keyword evidence="4" id="KW-0808">Transferase</keyword>
<dbReference type="FunFam" id="2.60.40.10:FF:001029">
    <property type="entry name" value="Macrophage colony-stimulating factor 1 receptor"/>
    <property type="match status" value="1"/>
</dbReference>
<evidence type="ECO:0000256" key="2">
    <source>
        <dbReference type="ARBA" id="ARBA00011902"/>
    </source>
</evidence>
<evidence type="ECO:0000256" key="3">
    <source>
        <dbReference type="ARBA" id="ARBA00022553"/>
    </source>
</evidence>
<feature type="disulfide bond" evidence="25">
    <location>
        <begin position="422"/>
        <end position="487"/>
    </location>
</feature>
<dbReference type="PIRSF" id="PIRSF000615">
    <property type="entry name" value="TyrPK_CSF1-R"/>
    <property type="match status" value="1"/>
</dbReference>
<feature type="binding site" evidence="24">
    <location>
        <begin position="590"/>
        <end position="598"/>
    </location>
    <ligand>
        <name>ATP</name>
        <dbReference type="ChEBI" id="CHEBI:30616"/>
    </ligand>
</feature>
<feature type="disulfide bond" evidence="25">
    <location>
        <begin position="42"/>
        <end position="84"/>
    </location>
</feature>
<keyword evidence="3" id="KW-0597">Phosphoprotein</keyword>
<dbReference type="GO" id="GO:0005886">
    <property type="term" value="C:plasma membrane"/>
    <property type="evidence" value="ECO:0007669"/>
    <property type="project" value="UniProtKB-SubCell"/>
</dbReference>
<dbReference type="InterPro" id="IPR007110">
    <property type="entry name" value="Ig-like_dom"/>
</dbReference>
<feature type="signal peptide" evidence="29">
    <location>
        <begin position="1"/>
        <end position="19"/>
    </location>
</feature>
<keyword evidence="7 22" id="KW-0547">Nucleotide-binding</keyword>
<dbReference type="PROSITE" id="PS50835">
    <property type="entry name" value="IG_LIKE"/>
    <property type="match status" value="4"/>
</dbReference>
<feature type="binding site" evidence="22">
    <location>
        <begin position="666"/>
        <end position="672"/>
    </location>
    <ligand>
        <name>ATP</name>
        <dbReference type="ChEBI" id="CHEBI:30616"/>
    </ligand>
</feature>
<evidence type="ECO:0000256" key="6">
    <source>
        <dbReference type="ARBA" id="ARBA00022737"/>
    </source>
</evidence>
<keyword evidence="10 28" id="KW-1133">Transmembrane helix</keyword>
<feature type="domain" description="Ig-like" evidence="31">
    <location>
        <begin position="21"/>
        <end position="85"/>
    </location>
</feature>
<keyword evidence="29" id="KW-0732">Signal</keyword>
<dbReference type="Pfam" id="PF07714">
    <property type="entry name" value="PK_Tyr_Ser-Thr"/>
    <property type="match status" value="1"/>
</dbReference>
<dbReference type="Gene3D" id="3.30.200.20">
    <property type="entry name" value="Phosphorylase Kinase, domain 1"/>
    <property type="match status" value="1"/>
</dbReference>
<dbReference type="GO" id="GO:0006950">
    <property type="term" value="P:response to stress"/>
    <property type="evidence" value="ECO:0007669"/>
    <property type="project" value="UniProtKB-ARBA"/>
</dbReference>
<evidence type="ECO:0000256" key="29">
    <source>
        <dbReference type="SAM" id="SignalP"/>
    </source>
</evidence>
<feature type="domain" description="Ig-like" evidence="31">
    <location>
        <begin position="208"/>
        <end position="299"/>
    </location>
</feature>
<evidence type="ECO:0000256" key="16">
    <source>
        <dbReference type="ARBA" id="ARBA00023319"/>
    </source>
</evidence>
<evidence type="ECO:0000256" key="28">
    <source>
        <dbReference type="SAM" id="Phobius"/>
    </source>
</evidence>
<dbReference type="GO" id="GO:0036006">
    <property type="term" value="P:cellular response to macrophage colony-stimulating factor stimulus"/>
    <property type="evidence" value="ECO:0007669"/>
    <property type="project" value="UniProtKB-ARBA"/>
</dbReference>
<feature type="region of interest" description="Disordered" evidence="27">
    <location>
        <begin position="1119"/>
        <end position="1139"/>
    </location>
</feature>
<dbReference type="Proteomes" id="UP000694727">
    <property type="component" value="Unplaced"/>
</dbReference>
<keyword evidence="11 28" id="KW-0472">Membrane</keyword>
<evidence type="ECO:0000259" key="30">
    <source>
        <dbReference type="PROSITE" id="PS50011"/>
    </source>
</evidence>